<evidence type="ECO:0000256" key="3">
    <source>
        <dbReference type="ARBA" id="ARBA00022737"/>
    </source>
</evidence>
<evidence type="ECO:0000313" key="12">
    <source>
        <dbReference type="EMBL" id="CAD7252660.1"/>
    </source>
</evidence>
<feature type="domain" description="C2H2-type" evidence="11">
    <location>
        <begin position="426"/>
        <end position="453"/>
    </location>
</feature>
<evidence type="ECO:0000256" key="4">
    <source>
        <dbReference type="ARBA" id="ARBA00022771"/>
    </source>
</evidence>
<dbReference type="AlphaFoldDB" id="A0A7R9AE99"/>
<dbReference type="Gene3D" id="3.30.160.60">
    <property type="entry name" value="Classic Zinc Finger"/>
    <property type="match status" value="4"/>
</dbReference>
<dbReference type="GO" id="GO:0005634">
    <property type="term" value="C:nucleus"/>
    <property type="evidence" value="ECO:0007669"/>
    <property type="project" value="UniProtKB-SubCell"/>
</dbReference>
<dbReference type="PROSITE" id="PS00028">
    <property type="entry name" value="ZINC_FINGER_C2H2_1"/>
    <property type="match status" value="1"/>
</dbReference>
<dbReference type="OrthoDB" id="6077919at2759"/>
<evidence type="ECO:0000256" key="2">
    <source>
        <dbReference type="ARBA" id="ARBA00022723"/>
    </source>
</evidence>
<evidence type="ECO:0000256" key="5">
    <source>
        <dbReference type="ARBA" id="ARBA00022833"/>
    </source>
</evidence>
<feature type="domain" description="C2H2-type" evidence="11">
    <location>
        <begin position="582"/>
        <end position="610"/>
    </location>
</feature>
<dbReference type="InterPro" id="IPR050589">
    <property type="entry name" value="Ikaros_C2H2-ZF"/>
</dbReference>
<feature type="domain" description="C2H2-type" evidence="11">
    <location>
        <begin position="554"/>
        <end position="581"/>
    </location>
</feature>
<dbReference type="CDD" id="cd18315">
    <property type="entry name" value="BTB_POZ_BAB-like"/>
    <property type="match status" value="1"/>
</dbReference>
<dbReference type="PROSITE" id="PS50097">
    <property type="entry name" value="BTB"/>
    <property type="match status" value="1"/>
</dbReference>
<evidence type="ECO:0000256" key="1">
    <source>
        <dbReference type="ARBA" id="ARBA00004123"/>
    </source>
</evidence>
<dbReference type="EMBL" id="CAJPEV010004686">
    <property type="protein sequence ID" value="CAG0902164.1"/>
    <property type="molecule type" value="Genomic_DNA"/>
</dbReference>
<dbReference type="SMART" id="SM00355">
    <property type="entry name" value="ZnF_C2H2"/>
    <property type="match status" value="8"/>
</dbReference>
<dbReference type="InterPro" id="IPR036236">
    <property type="entry name" value="Znf_C2H2_sf"/>
</dbReference>
<dbReference type="GO" id="GO:0008270">
    <property type="term" value="F:zinc ion binding"/>
    <property type="evidence" value="ECO:0007669"/>
    <property type="project" value="UniProtKB-KW"/>
</dbReference>
<dbReference type="PANTHER" id="PTHR24404:SF114">
    <property type="entry name" value="KLUMPFUSS, ISOFORM B-RELATED"/>
    <property type="match status" value="1"/>
</dbReference>
<feature type="domain" description="C2H2-type" evidence="11">
    <location>
        <begin position="398"/>
        <end position="425"/>
    </location>
</feature>
<feature type="region of interest" description="Disordered" evidence="9">
    <location>
        <begin position="256"/>
        <end position="304"/>
    </location>
</feature>
<keyword evidence="4 8" id="KW-0863">Zinc-finger</keyword>
<feature type="domain" description="C2H2-type" evidence="11">
    <location>
        <begin position="494"/>
        <end position="526"/>
    </location>
</feature>
<evidence type="ECO:0000256" key="9">
    <source>
        <dbReference type="SAM" id="MobiDB-lite"/>
    </source>
</evidence>
<comment type="subcellular location">
    <subcellularLocation>
        <location evidence="1">Nucleus</location>
    </subcellularLocation>
</comment>
<name>A0A7R9AE99_9CRUS</name>
<dbReference type="Proteomes" id="UP000677054">
    <property type="component" value="Unassembled WGS sequence"/>
</dbReference>
<dbReference type="Gene3D" id="3.30.710.10">
    <property type="entry name" value="Potassium Channel Kv1.1, Chain A"/>
    <property type="match status" value="1"/>
</dbReference>
<dbReference type="PANTHER" id="PTHR24404">
    <property type="entry name" value="ZINC FINGER PROTEIN"/>
    <property type="match status" value="1"/>
</dbReference>
<accession>A0A7R9AE99</accession>
<keyword evidence="2" id="KW-0479">Metal-binding</keyword>
<evidence type="ECO:0000256" key="7">
    <source>
        <dbReference type="ARBA" id="ARBA00023242"/>
    </source>
</evidence>
<organism evidence="12">
    <name type="scientific">Darwinula stevensoni</name>
    <dbReference type="NCBI Taxonomy" id="69355"/>
    <lineage>
        <taxon>Eukaryota</taxon>
        <taxon>Metazoa</taxon>
        <taxon>Ecdysozoa</taxon>
        <taxon>Arthropoda</taxon>
        <taxon>Crustacea</taxon>
        <taxon>Oligostraca</taxon>
        <taxon>Ostracoda</taxon>
        <taxon>Podocopa</taxon>
        <taxon>Podocopida</taxon>
        <taxon>Darwinulocopina</taxon>
        <taxon>Darwinuloidea</taxon>
        <taxon>Darwinulidae</taxon>
        <taxon>Darwinula</taxon>
    </lineage>
</organism>
<evidence type="ECO:0000259" key="11">
    <source>
        <dbReference type="PROSITE" id="PS50157"/>
    </source>
</evidence>
<keyword evidence="3" id="KW-0677">Repeat</keyword>
<evidence type="ECO:0000256" key="8">
    <source>
        <dbReference type="PROSITE-ProRule" id="PRU00042"/>
    </source>
</evidence>
<feature type="domain" description="C2H2-type" evidence="11">
    <location>
        <begin position="466"/>
        <end position="493"/>
    </location>
</feature>
<feature type="domain" description="C2H2-type" evidence="11">
    <location>
        <begin position="330"/>
        <end position="357"/>
    </location>
</feature>
<evidence type="ECO:0000313" key="13">
    <source>
        <dbReference type="Proteomes" id="UP000677054"/>
    </source>
</evidence>
<dbReference type="Pfam" id="PF00651">
    <property type="entry name" value="BTB"/>
    <property type="match status" value="1"/>
</dbReference>
<dbReference type="FunFam" id="3.30.160.60:FF:000110">
    <property type="entry name" value="Zinc finger protein-like"/>
    <property type="match status" value="1"/>
</dbReference>
<keyword evidence="6" id="KW-0238">DNA-binding</keyword>
<dbReference type="Pfam" id="PF00096">
    <property type="entry name" value="zf-C2H2"/>
    <property type="match status" value="3"/>
</dbReference>
<keyword evidence="5" id="KW-0862">Zinc</keyword>
<keyword evidence="7" id="KW-0539">Nucleus</keyword>
<sequence length="610" mass="67532">MSGSLSGFRQVITMSGSSKYNLKWNSHHVETFANFDTLRNREMLVDITLSCDGQPLKAHKLVLCAGSGYFERVLQRDSSQNPVFYFFGVDAHLLKFLIDFMYLGEVDVPSVDLERFIQLAEALEVKGLKGDRSKTAQNSVAAHSASGATIPVSDIQDALAHKRKAYSEDFHYSPGSVKMPRRGLCPPAGPSQKKARVRHNLISVCLDETSSGLESKGSAASQSAAASASNSVISTPSPSANPAADEAVVKDEVVDVEDDSMPGESYGQSGDQEEWDEESQSSYYPESELATGSNQELPQNIPPEVDPSTITAHSEYVWSGHQLGHHTKLWFCGACSYKNVRKGHMERHALQHSGEKPFVCRSCGKCFRQHTHLVGHSTIRANSDSVWSGYTREMRKVWFCGACGHVNPKKANVARHALVHSGERPFTCAECRRSFSRQDNLLKHRTVRADTDYVWSGYTGNMMKVWFCRVCGYLNPGKGKVTRHAFTHSGERPFTCTECGKSFSRRDRLIGHQDSEICRSAINVKPVLQISFQTVTPGTDYVWSGHTRDLKKLSFCGVCGYHSPYRATVTRHALTHSGAKPFACPECGKGFSRRDSLMCHVVALHPNPLQ</sequence>
<evidence type="ECO:0000256" key="6">
    <source>
        <dbReference type="ARBA" id="ARBA00023125"/>
    </source>
</evidence>
<dbReference type="SUPFAM" id="SSF57667">
    <property type="entry name" value="beta-beta-alpha zinc fingers"/>
    <property type="match status" value="4"/>
</dbReference>
<dbReference type="GO" id="GO:0006357">
    <property type="term" value="P:regulation of transcription by RNA polymerase II"/>
    <property type="evidence" value="ECO:0007669"/>
    <property type="project" value="TreeGrafter"/>
</dbReference>
<proteinExistence type="predicted"/>
<evidence type="ECO:0000259" key="10">
    <source>
        <dbReference type="PROSITE" id="PS50097"/>
    </source>
</evidence>
<keyword evidence="13" id="KW-1185">Reference proteome</keyword>
<gene>
    <name evidence="12" type="ORF">DSTB1V02_LOCUS12416</name>
</gene>
<feature type="region of interest" description="Disordered" evidence="9">
    <location>
        <begin position="177"/>
        <end position="196"/>
    </location>
</feature>
<dbReference type="GO" id="GO:0003700">
    <property type="term" value="F:DNA-binding transcription factor activity"/>
    <property type="evidence" value="ECO:0007669"/>
    <property type="project" value="TreeGrafter"/>
</dbReference>
<dbReference type="InterPro" id="IPR013087">
    <property type="entry name" value="Znf_C2H2_type"/>
</dbReference>
<dbReference type="EMBL" id="LR904203">
    <property type="protein sequence ID" value="CAD7252660.1"/>
    <property type="molecule type" value="Genomic_DNA"/>
</dbReference>
<dbReference type="FunFam" id="3.30.160.60:FF:001049">
    <property type="entry name" value="zinc finger protein 319"/>
    <property type="match status" value="2"/>
</dbReference>
<dbReference type="SMART" id="SM00225">
    <property type="entry name" value="BTB"/>
    <property type="match status" value="1"/>
</dbReference>
<protein>
    <submittedName>
        <fullName evidence="12">Uncharacterized protein</fullName>
    </submittedName>
</protein>
<dbReference type="InterPro" id="IPR011333">
    <property type="entry name" value="SKP1/BTB/POZ_sf"/>
</dbReference>
<dbReference type="GO" id="GO:0000978">
    <property type="term" value="F:RNA polymerase II cis-regulatory region sequence-specific DNA binding"/>
    <property type="evidence" value="ECO:0007669"/>
    <property type="project" value="TreeGrafter"/>
</dbReference>
<feature type="domain" description="BTB" evidence="10">
    <location>
        <begin position="45"/>
        <end position="110"/>
    </location>
</feature>
<dbReference type="PROSITE" id="PS50157">
    <property type="entry name" value="ZINC_FINGER_C2H2_2"/>
    <property type="match status" value="8"/>
</dbReference>
<dbReference type="InterPro" id="IPR000210">
    <property type="entry name" value="BTB/POZ_dom"/>
</dbReference>
<dbReference type="SUPFAM" id="SSF54695">
    <property type="entry name" value="POZ domain"/>
    <property type="match status" value="1"/>
</dbReference>
<reference evidence="12" key="1">
    <citation type="submission" date="2020-11" db="EMBL/GenBank/DDBJ databases">
        <authorList>
            <person name="Tran Van P."/>
        </authorList>
    </citation>
    <scope>NUCLEOTIDE SEQUENCE</scope>
</reference>
<dbReference type="FunFam" id="3.30.160.60:FF:000759">
    <property type="entry name" value="zinc finger protein 16"/>
    <property type="match status" value="1"/>
</dbReference>
<feature type="domain" description="C2H2-type" evidence="11">
    <location>
        <begin position="358"/>
        <end position="385"/>
    </location>
</feature>